<dbReference type="PANTHER" id="PTHR43300">
    <property type="entry name" value="ACETYLTRANSFERASE"/>
    <property type="match status" value="1"/>
</dbReference>
<gene>
    <name evidence="3" type="ORF">A19Y_0495</name>
</gene>
<dbReference type="InterPro" id="IPR050179">
    <property type="entry name" value="Trans_hexapeptide_repeat"/>
</dbReference>
<evidence type="ECO:0000256" key="2">
    <source>
        <dbReference type="ARBA" id="ARBA00022737"/>
    </source>
</evidence>
<dbReference type="SUPFAM" id="SSF51161">
    <property type="entry name" value="Trimeric LpxA-like enzymes"/>
    <property type="match status" value="1"/>
</dbReference>
<dbReference type="AlphaFoldDB" id="A0A073CBJ7"/>
<keyword evidence="4" id="KW-1185">Reference proteome</keyword>
<keyword evidence="2" id="KW-0677">Repeat</keyword>
<organism evidence="3 4">
    <name type="scientific">Planktothrix agardhii (strain NIVA-CYA 126/8)</name>
    <dbReference type="NCBI Taxonomy" id="388467"/>
    <lineage>
        <taxon>Bacteria</taxon>
        <taxon>Bacillati</taxon>
        <taxon>Cyanobacteriota</taxon>
        <taxon>Cyanophyceae</taxon>
        <taxon>Oscillatoriophycideae</taxon>
        <taxon>Oscillatoriales</taxon>
        <taxon>Microcoleaceae</taxon>
        <taxon>Planktothrix</taxon>
    </lineage>
</organism>
<dbReference type="HOGENOM" id="CLU_051638_5_3_3"/>
<dbReference type="InterPro" id="IPR011004">
    <property type="entry name" value="Trimer_LpxA-like_sf"/>
</dbReference>
<name>A0A073CBJ7_PLAA1</name>
<proteinExistence type="predicted"/>
<evidence type="ECO:0000313" key="3">
    <source>
        <dbReference type="EMBL" id="KEI65699.1"/>
    </source>
</evidence>
<dbReference type="STRING" id="388467.A19Y_0495"/>
<sequence length="190" mass="21370">MIKMLTLFPQKIMNYGPSPQTRYPIPEQTRLVYLKTIIKNPNIIVGDYTYYDDFENPENFEKNVLYHFDFIGDQLIIGKFCSIASDVKFIMNGGNHRTDWLTNYPFPVFGNGWESAMPDSWPFKRNTVIGNDVWIGYGATIMPGINIGDGAIIGAQSVVTRDVGALAVTIQQPSFCNKIACLIKSSLRGD</sequence>
<dbReference type="Proteomes" id="UP000027395">
    <property type="component" value="Chromosome"/>
</dbReference>
<accession>A0A073CBJ7</accession>
<dbReference type="Gene3D" id="2.160.10.10">
    <property type="entry name" value="Hexapeptide repeat proteins"/>
    <property type="match status" value="1"/>
</dbReference>
<dbReference type="PANTHER" id="PTHR43300:SF11">
    <property type="entry name" value="ACETYLTRANSFERASE RV3034C-RELATED"/>
    <property type="match status" value="1"/>
</dbReference>
<dbReference type="PROSITE" id="PS00101">
    <property type="entry name" value="HEXAPEP_TRANSFERASES"/>
    <property type="match status" value="1"/>
</dbReference>
<reference evidence="3 4" key="1">
    <citation type="journal article" date="2014" name="Appl. Environ. Microbiol.">
        <title>Elucidation of insertion elements encoded on plasmids and in vitro construction of shuttle vectors from the toxic cyanobacterium Planktothrix.</title>
        <authorList>
            <person name="Christiansen G."/>
            <person name="Goesmann A."/>
            <person name="Kurmayer R."/>
        </authorList>
    </citation>
    <scope>NUCLEOTIDE SEQUENCE [LARGE SCALE GENOMIC DNA]</scope>
    <source>
        <strain evidence="3 4">NIVA-CYA 126/8</strain>
    </source>
</reference>
<dbReference type="GO" id="GO:0031470">
    <property type="term" value="C:carboxysome"/>
    <property type="evidence" value="ECO:0007669"/>
    <property type="project" value="UniProtKB-ARBA"/>
</dbReference>
<dbReference type="PATRIC" id="fig|388467.6.peg.444"/>
<dbReference type="GO" id="GO:0016746">
    <property type="term" value="F:acyltransferase activity"/>
    <property type="evidence" value="ECO:0007669"/>
    <property type="project" value="UniProtKB-KW"/>
</dbReference>
<evidence type="ECO:0000256" key="1">
    <source>
        <dbReference type="ARBA" id="ARBA00022679"/>
    </source>
</evidence>
<dbReference type="GO" id="GO:0043886">
    <property type="term" value="F:structural constituent of carboxysome shell"/>
    <property type="evidence" value="ECO:0007669"/>
    <property type="project" value="UniProtKB-ARBA"/>
</dbReference>
<protein>
    <submittedName>
        <fullName evidence="3">Acetyltransferase (Isoleucine patch superfamily)</fullName>
        <ecNumber evidence="3">2.3.1.-</ecNumber>
    </submittedName>
</protein>
<dbReference type="InterPro" id="IPR018357">
    <property type="entry name" value="Hexapep_transf_CS"/>
</dbReference>
<dbReference type="EC" id="2.3.1.-" evidence="3"/>
<dbReference type="Pfam" id="PF00132">
    <property type="entry name" value="Hexapep"/>
    <property type="match status" value="1"/>
</dbReference>
<dbReference type="InterPro" id="IPR001451">
    <property type="entry name" value="Hexapep"/>
</dbReference>
<dbReference type="eggNOG" id="COG0110">
    <property type="taxonomic scope" value="Bacteria"/>
</dbReference>
<evidence type="ECO:0000313" key="4">
    <source>
        <dbReference type="Proteomes" id="UP000027395"/>
    </source>
</evidence>
<dbReference type="EMBL" id="CM002803">
    <property type="protein sequence ID" value="KEI65699.1"/>
    <property type="molecule type" value="Genomic_DNA"/>
</dbReference>
<dbReference type="CDD" id="cd03349">
    <property type="entry name" value="LbH_XAT"/>
    <property type="match status" value="1"/>
</dbReference>
<keyword evidence="3" id="KW-0012">Acyltransferase</keyword>
<keyword evidence="1 3" id="KW-0808">Transferase</keyword>